<dbReference type="Proteomes" id="UP001194714">
    <property type="component" value="Unassembled WGS sequence"/>
</dbReference>
<dbReference type="InterPro" id="IPR004604">
    <property type="entry name" value="DNA_recomb/repair_RecN"/>
</dbReference>
<dbReference type="EMBL" id="JAAEJV010000080">
    <property type="protein sequence ID" value="MBF5060141.1"/>
    <property type="molecule type" value="Genomic_DNA"/>
</dbReference>
<dbReference type="RefSeq" id="WP_194848469.1">
    <property type="nucleotide sequence ID" value="NZ_JAAEJV010000080.1"/>
</dbReference>
<keyword evidence="5 9" id="KW-0227">DNA damage</keyword>
<dbReference type="PANTHER" id="PTHR11059">
    <property type="entry name" value="DNA REPAIR PROTEIN RECN"/>
    <property type="match status" value="1"/>
</dbReference>
<dbReference type="PIRSF" id="PIRSF003128">
    <property type="entry name" value="RecN"/>
    <property type="match status" value="1"/>
</dbReference>
<comment type="function">
    <text evidence="1 9">May be involved in recombinational repair of damaged DNA.</text>
</comment>
<evidence type="ECO:0000313" key="12">
    <source>
        <dbReference type="EMBL" id="MBF5060141.1"/>
    </source>
</evidence>
<organism evidence="12 13">
    <name type="scientific">Candidatus Neptunichlamydia vexilliferae</name>
    <dbReference type="NCBI Taxonomy" id="1651774"/>
    <lineage>
        <taxon>Bacteria</taxon>
        <taxon>Pseudomonadati</taxon>
        <taxon>Chlamydiota</taxon>
        <taxon>Chlamydiia</taxon>
        <taxon>Parachlamydiales</taxon>
        <taxon>Simkaniaceae</taxon>
        <taxon>Candidatus Neptunichlamydia</taxon>
    </lineage>
</organism>
<evidence type="ECO:0000256" key="8">
    <source>
        <dbReference type="ARBA" id="ARBA00033408"/>
    </source>
</evidence>
<dbReference type="Pfam" id="PF02463">
    <property type="entry name" value="SMC_N"/>
    <property type="match status" value="1"/>
</dbReference>
<feature type="coiled-coil region" evidence="10">
    <location>
        <begin position="284"/>
        <end position="333"/>
    </location>
</feature>
<evidence type="ECO:0000256" key="3">
    <source>
        <dbReference type="ARBA" id="ARBA00021315"/>
    </source>
</evidence>
<comment type="similarity">
    <text evidence="2 9">Belongs to the RecN family.</text>
</comment>
<name>A0ABS0B320_9BACT</name>
<comment type="caution">
    <text evidence="12">The sequence shown here is derived from an EMBL/GenBank/DDBJ whole genome shotgun (WGS) entry which is preliminary data.</text>
</comment>
<evidence type="ECO:0000256" key="4">
    <source>
        <dbReference type="ARBA" id="ARBA00022741"/>
    </source>
</evidence>
<proteinExistence type="inferred from homology"/>
<evidence type="ECO:0000256" key="2">
    <source>
        <dbReference type="ARBA" id="ARBA00009441"/>
    </source>
</evidence>
<evidence type="ECO:0000256" key="6">
    <source>
        <dbReference type="ARBA" id="ARBA00022840"/>
    </source>
</evidence>
<dbReference type="Gene3D" id="3.40.50.300">
    <property type="entry name" value="P-loop containing nucleotide triphosphate hydrolases"/>
    <property type="match status" value="2"/>
</dbReference>
<dbReference type="PANTHER" id="PTHR11059:SF0">
    <property type="entry name" value="DNA REPAIR PROTEIN RECN"/>
    <property type="match status" value="1"/>
</dbReference>
<evidence type="ECO:0000259" key="11">
    <source>
        <dbReference type="Pfam" id="PF02463"/>
    </source>
</evidence>
<gene>
    <name evidence="12" type="ORF">NEPTK9_001671</name>
</gene>
<sequence length="526" mass="59038">MIKTLTLDSFVLIDQATLTFDGGFHVLTGETGAGKTLLIQAIHLLTGQKVSSDLIRAGKEKAVIEATFEIEKLPALHTVLEEAGVVFDKEEDLIIKREVFRSAKNQIFINAQRVPLALLATLGPHLLELVGQNSAHTLRQSETQRKLLDLYGDLEEEVAHFFTSYQEAKELEELLKERRDPVELERLKWELEEWETFGYVAGEEETLFEEYKKLADSEQETKGLNAIQEGLEHPSLLPTLTQFQKLSKNSELIDLLKSAVCQLQEASFLTSKLLDDADYSPARYEELEERLTTLNRLKKKYQPEDIPTYLEALREKIDRLEHQDERLAAAKEKLFVKQEENRLLAKALTKKRQQASKTLKEKLTAELLSLNFPHAKVVIELSSKELGPTGGDQVTFSLAANQGEAPASLSNQTSGGEVARFLFALKILLAEKGALPTLVFDEIDANIGGETASLVGQKLQMLGKQTQVLVITHFPQVARYANHHLQIAKKEKEGRTLTEIRNLEKSEREGELLRMVGGIALQNLAP</sequence>
<keyword evidence="4" id="KW-0547">Nucleotide-binding</keyword>
<dbReference type="InterPro" id="IPR027417">
    <property type="entry name" value="P-loop_NTPase"/>
</dbReference>
<keyword evidence="7 9" id="KW-0234">DNA repair</keyword>
<evidence type="ECO:0000256" key="7">
    <source>
        <dbReference type="ARBA" id="ARBA00023204"/>
    </source>
</evidence>
<evidence type="ECO:0000256" key="10">
    <source>
        <dbReference type="SAM" id="Coils"/>
    </source>
</evidence>
<keyword evidence="10" id="KW-0175">Coiled coil</keyword>
<protein>
    <recommendedName>
        <fullName evidence="3 9">DNA repair protein RecN</fullName>
    </recommendedName>
    <alternativeName>
        <fullName evidence="8 9">Recombination protein N</fullName>
    </alternativeName>
</protein>
<dbReference type="InterPro" id="IPR003395">
    <property type="entry name" value="RecF/RecN/SMC_N"/>
</dbReference>
<accession>A0ABS0B320</accession>
<evidence type="ECO:0000256" key="5">
    <source>
        <dbReference type="ARBA" id="ARBA00022763"/>
    </source>
</evidence>
<dbReference type="CDD" id="cd03241">
    <property type="entry name" value="ABC_RecN"/>
    <property type="match status" value="1"/>
</dbReference>
<evidence type="ECO:0000313" key="13">
    <source>
        <dbReference type="Proteomes" id="UP001194714"/>
    </source>
</evidence>
<keyword evidence="6" id="KW-0067">ATP-binding</keyword>
<evidence type="ECO:0000256" key="9">
    <source>
        <dbReference type="PIRNR" id="PIRNR003128"/>
    </source>
</evidence>
<reference evidence="12 13" key="1">
    <citation type="submission" date="2020-01" db="EMBL/GenBank/DDBJ databases">
        <title>Draft genome sequence of Cand. Neptunochlamydia vexilliferae K9.</title>
        <authorList>
            <person name="Schulz F."/>
            <person name="Koestlbacher S."/>
            <person name="Wascher F."/>
            <person name="Pizzetti I."/>
            <person name="Horn M."/>
        </authorList>
    </citation>
    <scope>NUCLEOTIDE SEQUENCE [LARGE SCALE GENOMIC DNA]</scope>
    <source>
        <strain evidence="12 13">K9</strain>
    </source>
</reference>
<feature type="domain" description="RecF/RecN/SMC N-terminal" evidence="11">
    <location>
        <begin position="1"/>
        <end position="492"/>
    </location>
</feature>
<dbReference type="SUPFAM" id="SSF52540">
    <property type="entry name" value="P-loop containing nucleoside triphosphate hydrolases"/>
    <property type="match status" value="1"/>
</dbReference>
<keyword evidence="13" id="KW-1185">Reference proteome</keyword>
<evidence type="ECO:0000256" key="1">
    <source>
        <dbReference type="ARBA" id="ARBA00003618"/>
    </source>
</evidence>